<accession>A0ABY4LMI6</accession>
<dbReference type="InterPro" id="IPR009057">
    <property type="entry name" value="Homeodomain-like_sf"/>
</dbReference>
<dbReference type="EMBL" id="CP096829">
    <property type="protein sequence ID" value="UPZ14316.1"/>
    <property type="molecule type" value="Genomic_DNA"/>
</dbReference>
<dbReference type="InterPro" id="IPR002197">
    <property type="entry name" value="HTH_Fis"/>
</dbReference>
<organism evidence="2 3">
    <name type="scientific">Flavobacterium humidisoli</name>
    <dbReference type="NCBI Taxonomy" id="2937442"/>
    <lineage>
        <taxon>Bacteria</taxon>
        <taxon>Pseudomonadati</taxon>
        <taxon>Bacteroidota</taxon>
        <taxon>Flavobacteriia</taxon>
        <taxon>Flavobacteriales</taxon>
        <taxon>Flavobacteriaceae</taxon>
        <taxon>Flavobacterium</taxon>
    </lineage>
</organism>
<keyword evidence="3" id="KW-1185">Reference proteome</keyword>
<protein>
    <recommendedName>
        <fullName evidence="1">DNA binding HTH domain-containing protein</fullName>
    </recommendedName>
</protein>
<evidence type="ECO:0000313" key="2">
    <source>
        <dbReference type="EMBL" id="UPZ14316.1"/>
    </source>
</evidence>
<sequence>MEEMEKKHIMNALQMCNSKVSGIGGAAELLKLQPQTLYSKMKKLGIKQGYN</sequence>
<evidence type="ECO:0000259" key="1">
    <source>
        <dbReference type="Pfam" id="PF02954"/>
    </source>
</evidence>
<dbReference type="RefSeq" id="WP_248726616.1">
    <property type="nucleotide sequence ID" value="NZ_CP096829.1"/>
</dbReference>
<name>A0ABY4LMI6_9FLAO</name>
<dbReference type="Gene3D" id="1.10.10.60">
    <property type="entry name" value="Homeodomain-like"/>
    <property type="match status" value="1"/>
</dbReference>
<proteinExistence type="predicted"/>
<dbReference type="Proteomes" id="UP000829998">
    <property type="component" value="Chromosome"/>
</dbReference>
<dbReference type="SUPFAM" id="SSF46689">
    <property type="entry name" value="Homeodomain-like"/>
    <property type="match status" value="1"/>
</dbReference>
<dbReference type="Pfam" id="PF02954">
    <property type="entry name" value="HTH_8"/>
    <property type="match status" value="1"/>
</dbReference>
<reference evidence="2 3" key="1">
    <citation type="submission" date="2022-04" db="EMBL/GenBank/DDBJ databases">
        <authorList>
            <person name="Ra J.-S."/>
            <person name="Kim S.-B."/>
        </authorList>
    </citation>
    <scope>NUCLEOTIDE SEQUENCE [LARGE SCALE GENOMIC DNA]</scope>
    <source>
        <strain evidence="2 3">MMS21-Er5</strain>
    </source>
</reference>
<gene>
    <name evidence="2" type="ORF">M0M44_16285</name>
</gene>
<evidence type="ECO:0000313" key="3">
    <source>
        <dbReference type="Proteomes" id="UP000829998"/>
    </source>
</evidence>
<feature type="domain" description="DNA binding HTH" evidence="1">
    <location>
        <begin position="1"/>
        <end position="44"/>
    </location>
</feature>